<organism evidence="1 2">
    <name type="scientific">Eruca vesicaria subsp. sativa</name>
    <name type="common">Garden rocket</name>
    <name type="synonym">Eruca sativa</name>
    <dbReference type="NCBI Taxonomy" id="29727"/>
    <lineage>
        <taxon>Eukaryota</taxon>
        <taxon>Viridiplantae</taxon>
        <taxon>Streptophyta</taxon>
        <taxon>Embryophyta</taxon>
        <taxon>Tracheophyta</taxon>
        <taxon>Spermatophyta</taxon>
        <taxon>Magnoliopsida</taxon>
        <taxon>eudicotyledons</taxon>
        <taxon>Gunneridae</taxon>
        <taxon>Pentapetalae</taxon>
        <taxon>rosids</taxon>
        <taxon>malvids</taxon>
        <taxon>Brassicales</taxon>
        <taxon>Brassicaceae</taxon>
        <taxon>Brassiceae</taxon>
        <taxon>Eruca</taxon>
    </lineage>
</organism>
<comment type="caution">
    <text evidence="1">The sequence shown here is derived from an EMBL/GenBank/DDBJ whole genome shotgun (WGS) entry which is preliminary data.</text>
</comment>
<evidence type="ECO:0000313" key="1">
    <source>
        <dbReference type="EMBL" id="CAH8332776.1"/>
    </source>
</evidence>
<protein>
    <submittedName>
        <fullName evidence="1">Uncharacterized protein</fullName>
    </submittedName>
</protein>
<evidence type="ECO:0000313" key="2">
    <source>
        <dbReference type="Proteomes" id="UP001642260"/>
    </source>
</evidence>
<sequence>MDRVVRLLKGQWSKSQQVQDNEPIEDLKGMVRSVFNITPQRPLLVMFQLRGCMLEPDSDTCPPHKIVTNSDVEMVMSVQDFNTQPRLCIIFGAQDVSRYQFICREPFTIGAITFLGDGITKEEHLFAIQDLVRGKELRFSEDVLTDIYNEEKLVLIIAFPSKFRKQPTLLTLMLSLLMVIPTMLSP</sequence>
<keyword evidence="2" id="KW-1185">Reference proteome</keyword>
<gene>
    <name evidence="1" type="ORF">ERUC_LOCUS12698</name>
</gene>
<dbReference type="InterPro" id="IPR029071">
    <property type="entry name" value="Ubiquitin-like_domsf"/>
</dbReference>
<dbReference type="AlphaFoldDB" id="A0ABC8JLB1"/>
<proteinExistence type="predicted"/>
<dbReference type="EMBL" id="CAKOAT010120266">
    <property type="protein sequence ID" value="CAH8332776.1"/>
    <property type="molecule type" value="Genomic_DNA"/>
</dbReference>
<dbReference type="Proteomes" id="UP001642260">
    <property type="component" value="Unassembled WGS sequence"/>
</dbReference>
<dbReference type="SUPFAM" id="SSF54236">
    <property type="entry name" value="Ubiquitin-like"/>
    <property type="match status" value="1"/>
</dbReference>
<name>A0ABC8JLB1_ERUVS</name>
<accession>A0ABC8JLB1</accession>
<reference evidence="1 2" key="1">
    <citation type="submission" date="2022-03" db="EMBL/GenBank/DDBJ databases">
        <authorList>
            <person name="Macdonald S."/>
            <person name="Ahmed S."/>
            <person name="Newling K."/>
        </authorList>
    </citation>
    <scope>NUCLEOTIDE SEQUENCE [LARGE SCALE GENOMIC DNA]</scope>
</reference>